<proteinExistence type="predicted"/>
<protein>
    <submittedName>
        <fullName evidence="1">Uncharacterized protein</fullName>
    </submittedName>
</protein>
<dbReference type="PROSITE" id="PS51257">
    <property type="entry name" value="PROKAR_LIPOPROTEIN"/>
    <property type="match status" value="1"/>
</dbReference>
<name>A0A2Z4FM78_9DELT</name>
<dbReference type="KEGG" id="bsed:DN745_12250"/>
<dbReference type="InterPro" id="IPR006626">
    <property type="entry name" value="PbH1"/>
</dbReference>
<reference evidence="1 2" key="1">
    <citation type="submission" date="2018-06" db="EMBL/GenBank/DDBJ databases">
        <title>Lujinxingia sediminis gen. nov. sp. nov., a new facultative anaerobic member of the class Deltaproteobacteria, and proposal of Lujinxingaceae fam. nov.</title>
        <authorList>
            <person name="Guo L.-Y."/>
            <person name="Li C.-M."/>
            <person name="Wang S."/>
            <person name="Du Z.-J."/>
        </authorList>
    </citation>
    <scope>NUCLEOTIDE SEQUENCE [LARGE SCALE GENOMIC DNA]</scope>
    <source>
        <strain evidence="1 2">FA350</strain>
    </source>
</reference>
<dbReference type="InterPro" id="IPR012334">
    <property type="entry name" value="Pectin_lyas_fold"/>
</dbReference>
<keyword evidence="2" id="KW-1185">Reference proteome</keyword>
<accession>A0A2Z4FM78</accession>
<dbReference type="EMBL" id="CP030032">
    <property type="protein sequence ID" value="AWV90063.1"/>
    <property type="molecule type" value="Genomic_DNA"/>
</dbReference>
<dbReference type="SMART" id="SM00710">
    <property type="entry name" value="PbH1"/>
    <property type="match status" value="5"/>
</dbReference>
<dbReference type="AlphaFoldDB" id="A0A2Z4FM78"/>
<organism evidence="1 2">
    <name type="scientific">Bradymonas sediminis</name>
    <dbReference type="NCBI Taxonomy" id="1548548"/>
    <lineage>
        <taxon>Bacteria</taxon>
        <taxon>Deltaproteobacteria</taxon>
        <taxon>Bradymonadales</taxon>
        <taxon>Bradymonadaceae</taxon>
        <taxon>Bradymonas</taxon>
    </lineage>
</organism>
<dbReference type="SUPFAM" id="SSF51126">
    <property type="entry name" value="Pectin lyase-like"/>
    <property type="match status" value="2"/>
</dbReference>
<gene>
    <name evidence="1" type="ORF">DN745_12250</name>
</gene>
<dbReference type="InterPro" id="IPR011050">
    <property type="entry name" value="Pectin_lyase_fold/virulence"/>
</dbReference>
<evidence type="ECO:0000313" key="1">
    <source>
        <dbReference type="EMBL" id="AWV90063.1"/>
    </source>
</evidence>
<dbReference type="Proteomes" id="UP000249799">
    <property type="component" value="Chromosome"/>
</dbReference>
<dbReference type="Gene3D" id="2.160.20.10">
    <property type="entry name" value="Single-stranded right-handed beta-helix, Pectin lyase-like"/>
    <property type="match status" value="1"/>
</dbReference>
<dbReference type="OrthoDB" id="5485398at2"/>
<evidence type="ECO:0000313" key="2">
    <source>
        <dbReference type="Proteomes" id="UP000249799"/>
    </source>
</evidence>
<sequence length="608" mass="64014">MTKFHMNFLPNSLIRTRFIPGVLALSLAAPLLGACGDDADPDNSNGELSCTNPLLLVRDDLNGGRTLEAGCYMVESTITIDDGTLTLKPGVVIEFGQDAGLQFSGNGALSAIGAADNKIVLSGAVKERGHWAGLHFYGSSSPDNKLEHVVLSHAGSAQWHGGEVSRGGIFLRSASNRLHISNTTFSENAQAAIVADDGGVDFKLESSTFSKNEAPLWLHSNLLGNLSELSFEENEHSYIRTGLTTETIDVEQTWQAFAVPYHVSGTLKLAKTLTLEPGVTIEFEQDKGVEISGEGRLTAVGTAEEMITLTGAEPQRGFWAGLYFYETRSSANQLDFVALEYAGSTNWHGGTSTAGVFARAEGVSLSISNSVFRENAATAILADTDGVDLSVASTSFENNDLPISIAANAVSGLAADLSFSGNDASYVLIGDGTYGREISTSQMWNALQVPYRAAGTLKVTSDLTLSPGMTFEFQQGAGLDVEGGTLAADGSVGDRIQFIAADGETVNGFWKGIYFHKSLSSKNIIANADILYAGSDGWHGGDRSRAGVYLRGGGNDNSKVSMTDVKIAGSGGFGLSVDDGSSVTPCSDVSFQDNTGDDFVGDGLFECL</sequence>